<evidence type="ECO:0000259" key="2">
    <source>
        <dbReference type="PROSITE" id="PS51886"/>
    </source>
</evidence>
<comment type="caution">
    <text evidence="3">The sequence shown here is derived from an EMBL/GenBank/DDBJ whole genome shotgun (WGS) entry which is preliminary data.</text>
</comment>
<keyword evidence="1" id="KW-0175">Coiled coil</keyword>
<evidence type="ECO:0000313" key="4">
    <source>
        <dbReference type="Proteomes" id="UP000785679"/>
    </source>
</evidence>
<feature type="coiled-coil region" evidence="1">
    <location>
        <begin position="209"/>
        <end position="294"/>
    </location>
</feature>
<reference evidence="3" key="1">
    <citation type="submission" date="2019-06" db="EMBL/GenBank/DDBJ databases">
        <authorList>
            <person name="Zheng W."/>
        </authorList>
    </citation>
    <scope>NUCLEOTIDE SEQUENCE</scope>
    <source>
        <strain evidence="3">QDHG01</strain>
    </source>
</reference>
<dbReference type="Pfam" id="PF07534">
    <property type="entry name" value="TLD"/>
    <property type="match status" value="1"/>
</dbReference>
<dbReference type="Proteomes" id="UP000785679">
    <property type="component" value="Unassembled WGS sequence"/>
</dbReference>
<protein>
    <recommendedName>
        <fullName evidence="2">TLDc domain-containing protein</fullName>
    </recommendedName>
</protein>
<accession>A0A8J8P3G1</accession>
<dbReference type="PROSITE" id="PS51886">
    <property type="entry name" value="TLDC"/>
    <property type="match status" value="1"/>
</dbReference>
<dbReference type="AlphaFoldDB" id="A0A8J8P3G1"/>
<name>A0A8J8P3G1_HALGN</name>
<dbReference type="SMART" id="SM00584">
    <property type="entry name" value="TLDc"/>
    <property type="match status" value="1"/>
</dbReference>
<feature type="domain" description="TLDc" evidence="2">
    <location>
        <begin position="320"/>
        <end position="487"/>
    </location>
</feature>
<dbReference type="EMBL" id="RRYP01002326">
    <property type="protein sequence ID" value="TNV84896.1"/>
    <property type="molecule type" value="Genomic_DNA"/>
</dbReference>
<dbReference type="PANTHER" id="PTHR23354">
    <property type="entry name" value="NUCLEOLAR PROTEIN 7/ESTROGEN RECEPTOR COACTIVATOR-RELATED"/>
    <property type="match status" value="1"/>
</dbReference>
<keyword evidence="4" id="KW-1185">Reference proteome</keyword>
<dbReference type="InterPro" id="IPR006571">
    <property type="entry name" value="TLDc_dom"/>
</dbReference>
<gene>
    <name evidence="3" type="ORF">FGO68_gene15832</name>
</gene>
<organism evidence="3 4">
    <name type="scientific">Halteria grandinella</name>
    <dbReference type="NCBI Taxonomy" id="5974"/>
    <lineage>
        <taxon>Eukaryota</taxon>
        <taxon>Sar</taxon>
        <taxon>Alveolata</taxon>
        <taxon>Ciliophora</taxon>
        <taxon>Intramacronucleata</taxon>
        <taxon>Spirotrichea</taxon>
        <taxon>Stichotrichia</taxon>
        <taxon>Sporadotrichida</taxon>
        <taxon>Halteriidae</taxon>
        <taxon>Halteria</taxon>
    </lineage>
</organism>
<proteinExistence type="predicted"/>
<sequence length="489" mass="56158">MFDKMVADYGDLLGLFYRILTNGKGQSKFQQLVTSIKNLTNDAHSYFDDSIKDALSLADVLSLKQSRLHTFSLPLQKWEKDLLKDTTLVILWKHYFEVVLDFQVLPYLDGLSRESVNLCLRMKLQKVQQDLVILRKKQFEEPISFKLLQTPTFDTSQQVSLLLKELNAVPTEEINVWSLAQLGKLRSELDKVAGVAYNVGARERVEGERRRWEVSVNEIVREVKEAQSEQNNQLQLKYQEIQSEIEVMKKQISQQIHSEFSKFNDSLKLQNEQIVQQNQTNASINEKYEQQQAQIAGMDSFIQSSKLSIDTITNLLPSSNIIKSQLYNITMINYFKQLDQPNFKLSLIYQASRDGFGAKDFHRICDNKGPTLSVIETDQGQVIGGYATEQWETIGKWKRDPTAWLFTISHPHPIKSTGEQSIACRDGYGPYFGNGDIAIRDNSNKTSDNYVHFDEFSRSYSLGAVHLLNRKGKTLFTAKEIEVYTVTFD</sequence>
<evidence type="ECO:0000256" key="1">
    <source>
        <dbReference type="SAM" id="Coils"/>
    </source>
</evidence>
<evidence type="ECO:0000313" key="3">
    <source>
        <dbReference type="EMBL" id="TNV84896.1"/>
    </source>
</evidence>
<dbReference type="OrthoDB" id="289228at2759"/>